<organism evidence="1">
    <name type="scientific">Arundo donax</name>
    <name type="common">Giant reed</name>
    <name type="synonym">Donax arundinaceus</name>
    <dbReference type="NCBI Taxonomy" id="35708"/>
    <lineage>
        <taxon>Eukaryota</taxon>
        <taxon>Viridiplantae</taxon>
        <taxon>Streptophyta</taxon>
        <taxon>Embryophyta</taxon>
        <taxon>Tracheophyta</taxon>
        <taxon>Spermatophyta</taxon>
        <taxon>Magnoliopsida</taxon>
        <taxon>Liliopsida</taxon>
        <taxon>Poales</taxon>
        <taxon>Poaceae</taxon>
        <taxon>PACMAD clade</taxon>
        <taxon>Arundinoideae</taxon>
        <taxon>Arundineae</taxon>
        <taxon>Arundo</taxon>
    </lineage>
</organism>
<proteinExistence type="predicted"/>
<evidence type="ECO:0000313" key="1">
    <source>
        <dbReference type="EMBL" id="JAE36505.1"/>
    </source>
</evidence>
<accession>A0A0A9HH42</accession>
<dbReference type="AlphaFoldDB" id="A0A0A9HH42"/>
<dbReference type="EMBL" id="GBRH01161391">
    <property type="protein sequence ID" value="JAE36505.1"/>
    <property type="molecule type" value="Transcribed_RNA"/>
</dbReference>
<sequence length="22" mass="2522">MTMVKPILDIHIIDLVLRWAGS</sequence>
<protein>
    <submittedName>
        <fullName evidence="1">Uncharacterized protein</fullName>
    </submittedName>
</protein>
<name>A0A0A9HH42_ARUDO</name>
<reference evidence="1" key="2">
    <citation type="journal article" date="2015" name="Data Brief">
        <title>Shoot transcriptome of the giant reed, Arundo donax.</title>
        <authorList>
            <person name="Barrero R.A."/>
            <person name="Guerrero F.D."/>
            <person name="Moolhuijzen P."/>
            <person name="Goolsby J.A."/>
            <person name="Tidwell J."/>
            <person name="Bellgard S.E."/>
            <person name="Bellgard M.I."/>
        </authorList>
    </citation>
    <scope>NUCLEOTIDE SEQUENCE</scope>
    <source>
        <tissue evidence="1">Shoot tissue taken approximately 20 cm above the soil surface</tissue>
    </source>
</reference>
<reference evidence="1" key="1">
    <citation type="submission" date="2014-09" db="EMBL/GenBank/DDBJ databases">
        <authorList>
            <person name="Magalhaes I.L.F."/>
            <person name="Oliveira U."/>
            <person name="Santos F.R."/>
            <person name="Vidigal T.H.D.A."/>
            <person name="Brescovit A.D."/>
            <person name="Santos A.J."/>
        </authorList>
    </citation>
    <scope>NUCLEOTIDE SEQUENCE</scope>
    <source>
        <tissue evidence="1">Shoot tissue taken approximately 20 cm above the soil surface</tissue>
    </source>
</reference>